<reference evidence="2 3" key="1">
    <citation type="journal article" date="2020" name="Microbiome">
        <title>Single-cell genomics of uncultured bacteria reveals dietary fiber responders in the mouse gut microbiota.</title>
        <authorList>
            <person name="Chijiiwa R."/>
            <person name="Hosokawa M."/>
            <person name="Kogawa M."/>
            <person name="Nishikawa Y."/>
            <person name="Ide K."/>
            <person name="Sakanashi C."/>
            <person name="Takahashi K."/>
            <person name="Takeyama H."/>
        </authorList>
    </citation>
    <scope>NUCLEOTIDE SEQUENCE [LARGE SCALE GENOMIC DNA]</scope>
    <source>
        <strain evidence="2">IMSAGC_017</strain>
    </source>
</reference>
<protein>
    <recommendedName>
        <fullName evidence="1">Large polyvalent protein associated domain-containing protein</fullName>
    </recommendedName>
</protein>
<name>A0A829Z891_9FIRM</name>
<dbReference type="Pfam" id="PF18843">
    <property type="entry name" value="LPD28"/>
    <property type="match status" value="1"/>
</dbReference>
<sequence length="240" mass="28407">MLKTVIENNEKRAYFDFCTNKGYEVVIHALKRINYQGNDYYHVTASDVNLRFTKYTEEFKQIKDLVHPNTSLLDIFSACKILCKEEKDLLSYIDEKFKNDKIKNVSDIDFFGKLYYAEQLLKEHPVVTPDPHVISYEQIKIFNKRALFTPYHIDKSKLPKRIYVYETMADDNQNGEIVTIGKCIRINFWGTILATDKITLNNGYRYIDEKKNVDFLMKPSITLKEYLEKNPLNKKRENSR</sequence>
<evidence type="ECO:0000313" key="3">
    <source>
        <dbReference type="Proteomes" id="UP000490821"/>
    </source>
</evidence>
<dbReference type="Proteomes" id="UP000490821">
    <property type="component" value="Unassembled WGS sequence"/>
</dbReference>
<comment type="caution">
    <text evidence="2">The sequence shown here is derived from an EMBL/GenBank/DDBJ whole genome shotgun (WGS) entry which is preliminary data.</text>
</comment>
<organism evidence="2 3">
    <name type="scientific">Thomasclavelia cocleata</name>
    <dbReference type="NCBI Taxonomy" id="69824"/>
    <lineage>
        <taxon>Bacteria</taxon>
        <taxon>Bacillati</taxon>
        <taxon>Bacillota</taxon>
        <taxon>Erysipelotrichia</taxon>
        <taxon>Erysipelotrichales</taxon>
        <taxon>Coprobacillaceae</taxon>
        <taxon>Thomasclavelia</taxon>
    </lineage>
</organism>
<dbReference type="InterPro" id="IPR040809">
    <property type="entry name" value="LPD28"/>
</dbReference>
<dbReference type="EMBL" id="BLMI01000080">
    <property type="protein sequence ID" value="GFI40740.1"/>
    <property type="molecule type" value="Genomic_DNA"/>
</dbReference>
<gene>
    <name evidence="2" type="ORF">IMSAGC017_00775</name>
</gene>
<dbReference type="AlphaFoldDB" id="A0A829Z891"/>
<evidence type="ECO:0000313" key="2">
    <source>
        <dbReference type="EMBL" id="GFI40740.1"/>
    </source>
</evidence>
<dbReference type="RefSeq" id="WP_172472189.1">
    <property type="nucleotide sequence ID" value="NZ_BLMI01000080.1"/>
</dbReference>
<accession>A0A829Z891</accession>
<evidence type="ECO:0000259" key="1">
    <source>
        <dbReference type="Pfam" id="PF18843"/>
    </source>
</evidence>
<feature type="domain" description="Large polyvalent protein associated" evidence="1">
    <location>
        <begin position="135"/>
        <end position="228"/>
    </location>
</feature>
<proteinExistence type="predicted"/>